<reference evidence="2" key="1">
    <citation type="submission" date="2021-01" db="EMBL/GenBank/DDBJ databases">
        <authorList>
            <person name="Corre E."/>
            <person name="Pelletier E."/>
            <person name="Niang G."/>
            <person name="Scheremetjew M."/>
            <person name="Finn R."/>
            <person name="Kale V."/>
            <person name="Holt S."/>
            <person name="Cochrane G."/>
            <person name="Meng A."/>
            <person name="Brown T."/>
            <person name="Cohen L."/>
        </authorList>
    </citation>
    <scope>NUCLEOTIDE SEQUENCE</scope>
    <source>
        <strain evidence="2">NIES-2562</strain>
    </source>
</reference>
<dbReference type="EMBL" id="HBIB01010628">
    <property type="protein sequence ID" value="CAE0244646.1"/>
    <property type="molecule type" value="Transcribed_RNA"/>
</dbReference>
<dbReference type="AlphaFoldDB" id="A0A7S3G0T4"/>
<keyword evidence="1" id="KW-0472">Membrane</keyword>
<proteinExistence type="predicted"/>
<keyword evidence="1" id="KW-0812">Transmembrane</keyword>
<keyword evidence="1" id="KW-1133">Transmembrane helix</keyword>
<feature type="transmembrane region" description="Helical" evidence="1">
    <location>
        <begin position="130"/>
        <end position="158"/>
    </location>
</feature>
<gene>
    <name evidence="2" type="ORF">PBIL07802_LOCUS6822</name>
</gene>
<accession>A0A7S3G0T4</accession>
<name>A0A7S3G0T4_9EUKA</name>
<evidence type="ECO:0000256" key="1">
    <source>
        <dbReference type="SAM" id="Phobius"/>
    </source>
</evidence>
<organism evidence="2">
    <name type="scientific">Palpitomonas bilix</name>
    <dbReference type="NCBI Taxonomy" id="652834"/>
    <lineage>
        <taxon>Eukaryota</taxon>
        <taxon>Eukaryota incertae sedis</taxon>
    </lineage>
</organism>
<evidence type="ECO:0000313" key="2">
    <source>
        <dbReference type="EMBL" id="CAE0244646.1"/>
    </source>
</evidence>
<protein>
    <submittedName>
        <fullName evidence="2">Uncharacterized protein</fullName>
    </submittedName>
</protein>
<sequence>MFMKQAGQLMASALCRMEGRLCQTVKTMSWRPNSFSWSRAGFSGLSSPPLRTFSVRGPAHSGNHIQSNKGGVDKVAAVEAKQDEGLSKMEDATLKMWTLFLSHENNYLSWTRNGTLACAVATAMASQKQVIAGAGIAAAGFFGVGSVFFLVGTVQYAFTAAAIRYSLDRLVRSAVKEVKASEERRLAAVQRALANPTKKIGSLPTGAYIFGHSLSTRVRYLLLKYGPVWMGTHALFSVSIWVGSVFLFLQAIKEESTEEETAKSDTAKT</sequence>
<feature type="transmembrane region" description="Helical" evidence="1">
    <location>
        <begin position="228"/>
        <end position="249"/>
    </location>
</feature>